<evidence type="ECO:0000313" key="2">
    <source>
        <dbReference type="EMBL" id="ANY78007.1"/>
    </source>
</evidence>
<reference evidence="2" key="1">
    <citation type="submission" date="2016-07" db="EMBL/GenBank/DDBJ databases">
        <title>Microvirga ossetica sp. nov. a new species of rhizobia isolated from root nodules of the legume species Vicia alpestris Steven originated from North Ossetia region in the Caucasus.</title>
        <authorList>
            <person name="Safronova V.I."/>
            <person name="Kuznetsova I.G."/>
            <person name="Sazanova A.L."/>
            <person name="Belimov A."/>
            <person name="Andronov E."/>
            <person name="Osledkin Y.S."/>
            <person name="Onishchuk O.P."/>
            <person name="Kurchak O.N."/>
            <person name="Shaposhnikov A.I."/>
            <person name="Willems A."/>
            <person name="Tikhonovich I.A."/>
        </authorList>
    </citation>
    <scope>NUCLEOTIDE SEQUENCE [LARGE SCALE GENOMIC DNA]</scope>
    <source>
        <strain evidence="2">V5/3M</strain>
    </source>
</reference>
<feature type="domain" description="LUD" evidence="1">
    <location>
        <begin position="126"/>
        <end position="221"/>
    </location>
</feature>
<accession>A0A1B2EDJ4</accession>
<dbReference type="KEGG" id="moc:BB934_06945"/>
<dbReference type="Pfam" id="PF02589">
    <property type="entry name" value="LUD_dom"/>
    <property type="match status" value="1"/>
</dbReference>
<dbReference type="AlphaFoldDB" id="A0A1B2EDJ4"/>
<organism evidence="2">
    <name type="scientific">Microvirga ossetica</name>
    <dbReference type="NCBI Taxonomy" id="1882682"/>
    <lineage>
        <taxon>Bacteria</taxon>
        <taxon>Pseudomonadati</taxon>
        <taxon>Pseudomonadota</taxon>
        <taxon>Alphaproteobacteria</taxon>
        <taxon>Hyphomicrobiales</taxon>
        <taxon>Methylobacteriaceae</taxon>
        <taxon>Microvirga</taxon>
    </lineage>
</organism>
<protein>
    <recommendedName>
        <fullName evidence="1">LUD domain-containing protein</fullName>
    </recommendedName>
</protein>
<evidence type="ECO:0000259" key="1">
    <source>
        <dbReference type="Pfam" id="PF02589"/>
    </source>
</evidence>
<dbReference type="EMBL" id="CP016616">
    <property type="protein sequence ID" value="ANY78007.1"/>
    <property type="molecule type" value="Genomic_DNA"/>
</dbReference>
<dbReference type="OrthoDB" id="9794157at2"/>
<name>A0A1B2EDJ4_9HYPH</name>
<dbReference type="PANTHER" id="PTHR43682:SF1">
    <property type="entry name" value="LACTATE UTILIZATION PROTEIN C"/>
    <property type="match status" value="1"/>
</dbReference>
<gene>
    <name evidence="2" type="ORF">BB934_06945</name>
</gene>
<dbReference type="InterPro" id="IPR037171">
    <property type="entry name" value="NagB/RpiA_transferase-like"/>
</dbReference>
<sequence>MSARDDIYANIRRSLGVNGSEKIRQQMVADRLERAPKGVIPQRGQVSGAERIALFKTMVETSLATVTEVKSPAEVPQSIALFLRNHNLPATLRMGDDPRLKAMPWAETTLDIAHGPSEGRDLNAVSHAFGGIAESGTLAMVSGHENPSTLNFLPDNHIIVVSAKDIASDYEAVWNRIRFAYGKGTMPRTVNWITGPSRSGDIEQTLLLGAHGPRRLHVVVVGD</sequence>
<proteinExistence type="predicted"/>
<dbReference type="InterPro" id="IPR003741">
    <property type="entry name" value="LUD_dom"/>
</dbReference>
<dbReference type="RefSeq" id="WP_099508998.1">
    <property type="nucleotide sequence ID" value="NZ_CP016616.1"/>
</dbReference>
<dbReference type="InterPro" id="IPR024185">
    <property type="entry name" value="FTHF_cligase-like_sf"/>
</dbReference>
<dbReference type="SUPFAM" id="SSF100950">
    <property type="entry name" value="NagB/RpiA/CoA transferase-like"/>
    <property type="match status" value="1"/>
</dbReference>
<dbReference type="PANTHER" id="PTHR43682">
    <property type="entry name" value="LACTATE UTILIZATION PROTEIN C"/>
    <property type="match status" value="1"/>
</dbReference>
<dbReference type="Gene3D" id="3.40.50.10420">
    <property type="entry name" value="NagB/RpiA/CoA transferase-like"/>
    <property type="match status" value="1"/>
</dbReference>